<name>A0ACC1MQ95_9HYPO</name>
<protein>
    <submittedName>
        <fullName evidence="1">Uncharacterized protein</fullName>
    </submittedName>
</protein>
<sequence>MAAYHDNLSQNFGNLGLGPNNGQYPPRSIHNTTRLHRKGNTAHLRQHLHTSPRLTSLPSRANGGLFMTSSTSAGTMPTRRRGKRSGRHLDIIRRRDRGRSRLRAAGMTDACGLREFLSHISGNKGGFMNGEPYDGEDLKNFRNKPLLGAGLENAADFDINDAARKMYEKRIGNFKSPAWCKVKNGRSFYLPSFERIATRVGDIKATMSVEDLENNKSRFQQLDMCVDGVNVDRRAEMSEFLIPELKKAARGGYTIVSRPYPGNRRLFLYPNTIQSIRESVQGLGDNKESSFRARKQDLDKALAEFMKTKEAQNHQAPIEKWDGVKARMLPVQGCSRRPASWPADT</sequence>
<accession>A0ACC1MQ95</accession>
<comment type="caution">
    <text evidence="1">The sequence shown here is derived from an EMBL/GenBank/DDBJ whole genome shotgun (WGS) entry which is preliminary data.</text>
</comment>
<organism evidence="1 2">
    <name type="scientific">Zarea fungicola</name>
    <dbReference type="NCBI Taxonomy" id="93591"/>
    <lineage>
        <taxon>Eukaryota</taxon>
        <taxon>Fungi</taxon>
        <taxon>Dikarya</taxon>
        <taxon>Ascomycota</taxon>
        <taxon>Pezizomycotina</taxon>
        <taxon>Sordariomycetes</taxon>
        <taxon>Hypocreomycetidae</taxon>
        <taxon>Hypocreales</taxon>
        <taxon>Cordycipitaceae</taxon>
        <taxon>Zarea</taxon>
    </lineage>
</organism>
<reference evidence="1" key="1">
    <citation type="submission" date="2022-08" db="EMBL/GenBank/DDBJ databases">
        <title>Genome Sequence of Lecanicillium fungicola.</title>
        <authorList>
            <person name="Buettner E."/>
        </authorList>
    </citation>
    <scope>NUCLEOTIDE SEQUENCE</scope>
    <source>
        <strain evidence="1">Babe33</strain>
    </source>
</reference>
<gene>
    <name evidence="1" type="ORF">NQ176_g9174</name>
</gene>
<dbReference type="EMBL" id="JANJQO010001993">
    <property type="protein sequence ID" value="KAJ2968454.1"/>
    <property type="molecule type" value="Genomic_DNA"/>
</dbReference>
<evidence type="ECO:0000313" key="1">
    <source>
        <dbReference type="EMBL" id="KAJ2968454.1"/>
    </source>
</evidence>
<proteinExistence type="predicted"/>
<dbReference type="Proteomes" id="UP001143910">
    <property type="component" value="Unassembled WGS sequence"/>
</dbReference>
<keyword evidence="2" id="KW-1185">Reference proteome</keyword>
<evidence type="ECO:0000313" key="2">
    <source>
        <dbReference type="Proteomes" id="UP001143910"/>
    </source>
</evidence>